<dbReference type="Gene3D" id="3.30.1540.10">
    <property type="entry name" value="formyl-coa transferase, domain 3"/>
    <property type="match status" value="2"/>
</dbReference>
<dbReference type="Pfam" id="PF02515">
    <property type="entry name" value="CoA_transf_3"/>
    <property type="match status" value="2"/>
</dbReference>
<evidence type="ECO:0000256" key="1">
    <source>
        <dbReference type="ARBA" id="ARBA00008383"/>
    </source>
</evidence>
<evidence type="ECO:0000313" key="4">
    <source>
        <dbReference type="EMBL" id="SEB59230.1"/>
    </source>
</evidence>
<dbReference type="InterPro" id="IPR003673">
    <property type="entry name" value="CoA-Trfase_fam_III"/>
</dbReference>
<accession>A0A1H4KL27</accession>
<dbReference type="AlphaFoldDB" id="A0A1H4KL27"/>
<dbReference type="Proteomes" id="UP000198609">
    <property type="component" value="Unassembled WGS sequence"/>
</dbReference>
<comment type="similarity">
    <text evidence="1">Belongs to the CoA-transferase III family.</text>
</comment>
<dbReference type="GO" id="GO:0016740">
    <property type="term" value="F:transferase activity"/>
    <property type="evidence" value="ECO:0007669"/>
    <property type="project" value="UniProtKB-KW"/>
</dbReference>
<dbReference type="SUPFAM" id="SSF89796">
    <property type="entry name" value="CoA-transferase family III (CaiB/BaiF)"/>
    <property type="match status" value="2"/>
</dbReference>
<name>A0A1H4KL27_STRMJ</name>
<organism evidence="4 5">
    <name type="scientific">Streptomyces melanosporofaciens</name>
    <dbReference type="NCBI Taxonomy" id="67327"/>
    <lineage>
        <taxon>Bacteria</taxon>
        <taxon>Bacillati</taxon>
        <taxon>Actinomycetota</taxon>
        <taxon>Actinomycetes</taxon>
        <taxon>Kitasatosporales</taxon>
        <taxon>Streptomycetaceae</taxon>
        <taxon>Streptomyces</taxon>
        <taxon>Streptomyces violaceusniger group</taxon>
    </lineage>
</organism>
<protein>
    <submittedName>
        <fullName evidence="4">Crotonobetainyl-CoA:carnitine CoA-transferase CaiB</fullName>
    </submittedName>
</protein>
<dbReference type="PANTHER" id="PTHR48228:SF6">
    <property type="entry name" value="L-CARNITINE COA-TRANSFERASE"/>
    <property type="match status" value="1"/>
</dbReference>
<dbReference type="RefSeq" id="WP_093460331.1">
    <property type="nucleotide sequence ID" value="NZ_FNST01000002.1"/>
</dbReference>
<feature type="region of interest" description="Disordered" evidence="3">
    <location>
        <begin position="340"/>
        <end position="364"/>
    </location>
</feature>
<evidence type="ECO:0000313" key="5">
    <source>
        <dbReference type="Proteomes" id="UP000198609"/>
    </source>
</evidence>
<dbReference type="InterPro" id="IPR044855">
    <property type="entry name" value="CoA-Trfase_III_dom3_sf"/>
</dbReference>
<dbReference type="PANTHER" id="PTHR48228">
    <property type="entry name" value="SUCCINYL-COA--D-CITRAMALATE COA-TRANSFERASE"/>
    <property type="match status" value="1"/>
</dbReference>
<gene>
    <name evidence="4" type="ORF">SAMN04490356_0809</name>
</gene>
<evidence type="ECO:0000256" key="3">
    <source>
        <dbReference type="SAM" id="MobiDB-lite"/>
    </source>
</evidence>
<reference evidence="5" key="1">
    <citation type="submission" date="2016-10" db="EMBL/GenBank/DDBJ databases">
        <authorList>
            <person name="Varghese N."/>
            <person name="Submissions S."/>
        </authorList>
    </citation>
    <scope>NUCLEOTIDE SEQUENCE [LARGE SCALE GENOMIC DNA]</scope>
    <source>
        <strain evidence="5">DSM 40318</strain>
    </source>
</reference>
<dbReference type="InterPro" id="IPR023606">
    <property type="entry name" value="CoA-Trfase_III_dom_1_sf"/>
</dbReference>
<sequence>MSGQRAFRVVEVTESVAGAACGRLFAALGHDVLLCEPPTGTPLRTREFTFAALGADKRSAILRPEQLAADETSPLGTADVLITDFTPAAAAAEGLDFDRLRQHFPHLVTVSLTAFGLTGEYSESTGDSLLAEAYGGLATMIGEPNRRPLSLGGEQSAHAAAFVGLYGAMLALRNRDRTGRGDLVEVALSDVAAYMDWKSDVLHDLGGRVPKRAGSSQGGWRVVRAKDGWVGVIFSAHQWPAVVELFGDPRLSAPGLDDAEQRARRSQEWWAVIAEAAASREAVELYTEAQRLGLPFGHAADAERLMADEQLRTRGFVLPPGSRRRDAPVVGLPWTVPGATSSTVSAPRLGENGGSPATGPRPAAVRTPRASAVGQHKDAAPLDGLVALDFGTITAGAATSRLLADYGATVIKIESQGRPDPFRAWVMPGSAETAAGAQAPASPMFASNNAGKRQLSLDLKTEHGRAIAHRLIRRADVLVENFRVGVTARMGIDYATAHRLNPDLVYLSLSSQGVFGPEALYGSFGSTLDLLSGLAAVTGYPGERPMWSGGDVNYPDQVVSFVGAALVADAVTTGRRGIHLDVSQRETVAWTLADQFGEYVWTGRMPVSDGNRRPGATPHDTYPAREPDSWLAIACTSAGHRRALAEVISALPGHEPDDWWLRHQDTVDAAISEWTARRPRDRAVAQLRRAGVPAAPVNTAADRARDPRYRERRAALSVPEWLKGFPMILHGHTPPDPSPAPALGENAEHLDDDALDELLGGVLRMPSPR</sequence>
<keyword evidence="2 4" id="KW-0808">Transferase</keyword>
<keyword evidence="5" id="KW-1185">Reference proteome</keyword>
<proteinExistence type="inferred from homology"/>
<evidence type="ECO:0000256" key="2">
    <source>
        <dbReference type="ARBA" id="ARBA00022679"/>
    </source>
</evidence>
<dbReference type="Gene3D" id="3.40.50.10540">
    <property type="entry name" value="Crotonobetainyl-coa:carnitine coa-transferase, domain 1"/>
    <property type="match status" value="2"/>
</dbReference>
<dbReference type="InterPro" id="IPR050509">
    <property type="entry name" value="CoA-transferase_III"/>
</dbReference>
<dbReference type="EMBL" id="FNST01000002">
    <property type="protein sequence ID" value="SEB59230.1"/>
    <property type="molecule type" value="Genomic_DNA"/>
</dbReference>